<dbReference type="AlphaFoldDB" id="A9NX53"/>
<feature type="region of interest" description="Disordered" evidence="2">
    <location>
        <begin position="21"/>
        <end position="70"/>
    </location>
</feature>
<protein>
    <recommendedName>
        <fullName evidence="3">RING-type domain-containing protein</fullName>
    </recommendedName>
</protein>
<feature type="region of interest" description="Disordered" evidence="2">
    <location>
        <begin position="422"/>
        <end position="447"/>
    </location>
</feature>
<keyword evidence="1" id="KW-0479">Metal-binding</keyword>
<name>A9NX53_PICSI</name>
<keyword evidence="1" id="KW-0862">Zinc</keyword>
<dbReference type="Pfam" id="PF13639">
    <property type="entry name" value="zf-RING_2"/>
    <property type="match status" value="1"/>
</dbReference>
<evidence type="ECO:0000313" key="4">
    <source>
        <dbReference type="EMBL" id="ABK25214.1"/>
    </source>
</evidence>
<feature type="compositionally biased region" description="Polar residues" evidence="2">
    <location>
        <begin position="24"/>
        <end position="40"/>
    </location>
</feature>
<dbReference type="PROSITE" id="PS50089">
    <property type="entry name" value="ZF_RING_2"/>
    <property type="match status" value="1"/>
</dbReference>
<dbReference type="Gene3D" id="3.30.40.10">
    <property type="entry name" value="Zinc/RING finger domain, C3HC4 (zinc finger)"/>
    <property type="match status" value="1"/>
</dbReference>
<dbReference type="EMBL" id="EF085918">
    <property type="protein sequence ID" value="ABK25214.1"/>
    <property type="molecule type" value="mRNA"/>
</dbReference>
<dbReference type="GO" id="GO:0008270">
    <property type="term" value="F:zinc ion binding"/>
    <property type="evidence" value="ECO:0007669"/>
    <property type="project" value="UniProtKB-KW"/>
</dbReference>
<keyword evidence="1" id="KW-0863">Zinc-finger</keyword>
<sequence>MQFQRNLSSNSRGSRVASFRHTNHQSNFSGNGSVDSSPLSASFREPQWLSSPLLPDHDGNSVNTPSDSVLSPYITEASSKEEYPSAVPYFNPKTPESFTPSLNTEDCFQREYKSQPDLPQCSKSQLASSRRPSIRSRSFFSRRLHHTSNKHLTRQISDSRIHALNSLNSSSISALDGRHSFKLAGSNGDSTVGSHGGVPDWWSMQTFSDLVASSRRERFRWSDATSPSDFGWIPGRESMDGASLAMERIRAKNAHAASTSSQVEVQTCGICSKLLSQEYHLSVVAVLACGHVYHPECLEKTTSEANQQDPSCPLCIASEEMLSKRLPSPVERIIRSKGGGLRAYRSQSQSSTRNKMSRIGVANDDIVDPQFFSGEILLSCKDRLSIDNVVKLSSSKIEKDSFNKSLFRRHFSLRGKSKEEHTTVEAGCKLSGTSRHSGESSTGNDFSLQHAKHSGSFRYFRKWVHE</sequence>
<dbReference type="SMART" id="SM00184">
    <property type="entry name" value="RING"/>
    <property type="match status" value="1"/>
</dbReference>
<dbReference type="InterPro" id="IPR001841">
    <property type="entry name" value="Znf_RING"/>
</dbReference>
<organism evidence="4">
    <name type="scientific">Picea sitchensis</name>
    <name type="common">Sitka spruce</name>
    <name type="synonym">Pinus sitchensis</name>
    <dbReference type="NCBI Taxonomy" id="3332"/>
    <lineage>
        <taxon>Eukaryota</taxon>
        <taxon>Viridiplantae</taxon>
        <taxon>Streptophyta</taxon>
        <taxon>Embryophyta</taxon>
        <taxon>Tracheophyta</taxon>
        <taxon>Spermatophyta</taxon>
        <taxon>Pinopsida</taxon>
        <taxon>Pinidae</taxon>
        <taxon>Conifers I</taxon>
        <taxon>Pinales</taxon>
        <taxon>Pinaceae</taxon>
        <taxon>Picea</taxon>
    </lineage>
</organism>
<dbReference type="PANTHER" id="PTHR31150">
    <property type="entry name" value="EXPRESSED PROTEIN"/>
    <property type="match status" value="1"/>
</dbReference>
<feature type="compositionally biased region" description="Polar residues" evidence="2">
    <location>
        <begin position="60"/>
        <end position="69"/>
    </location>
</feature>
<accession>A9NX53</accession>
<dbReference type="SUPFAM" id="SSF57850">
    <property type="entry name" value="RING/U-box"/>
    <property type="match status" value="1"/>
</dbReference>
<feature type="region of interest" description="Disordered" evidence="2">
    <location>
        <begin position="112"/>
        <end position="134"/>
    </location>
</feature>
<feature type="compositionally biased region" description="Polar residues" evidence="2">
    <location>
        <begin position="431"/>
        <end position="447"/>
    </location>
</feature>
<dbReference type="OMA" id="FQREYKS"/>
<feature type="domain" description="RING-type" evidence="3">
    <location>
        <begin position="268"/>
        <end position="315"/>
    </location>
</feature>
<dbReference type="PANTHER" id="PTHR31150:SF32">
    <property type="entry name" value="RING_U-BOX SUPERFAMILY PROTEIN"/>
    <property type="match status" value="1"/>
</dbReference>
<dbReference type="InterPro" id="IPR013083">
    <property type="entry name" value="Znf_RING/FYVE/PHD"/>
</dbReference>
<proteinExistence type="evidence at transcript level"/>
<evidence type="ECO:0000259" key="3">
    <source>
        <dbReference type="PROSITE" id="PS50089"/>
    </source>
</evidence>
<evidence type="ECO:0000256" key="2">
    <source>
        <dbReference type="SAM" id="MobiDB-lite"/>
    </source>
</evidence>
<evidence type="ECO:0000256" key="1">
    <source>
        <dbReference type="PROSITE-ProRule" id="PRU00175"/>
    </source>
</evidence>
<reference evidence="4" key="1">
    <citation type="journal article" date="2008" name="BMC Genomics">
        <title>A conifer genomics resource of 200,000 spruce (Picea spp.) ESTs and 6,464 high-quality, sequence-finished full-length cDNAs for Sitka spruce (Picea sitchensis).</title>
        <authorList>
            <person name="Ralph S.G."/>
            <person name="Chun H.J."/>
            <person name="Kolosova N."/>
            <person name="Cooper D."/>
            <person name="Oddy C."/>
            <person name="Ritland C.E."/>
            <person name="Kirkpatrick R."/>
            <person name="Moore R."/>
            <person name="Barber S."/>
            <person name="Holt R.A."/>
            <person name="Jones S.J."/>
            <person name="Marra M.A."/>
            <person name="Douglas C.J."/>
            <person name="Ritland K."/>
            <person name="Bohlmann J."/>
        </authorList>
    </citation>
    <scope>NUCLEOTIDE SEQUENCE</scope>
    <source>
        <tissue evidence="4">Green portion of the leader tissue</tissue>
    </source>
</reference>